<keyword evidence="3" id="KW-1185">Reference proteome</keyword>
<dbReference type="Proteomes" id="UP001596103">
    <property type="component" value="Unassembled WGS sequence"/>
</dbReference>
<evidence type="ECO:0000313" key="3">
    <source>
        <dbReference type="Proteomes" id="UP001596103"/>
    </source>
</evidence>
<comment type="caution">
    <text evidence="2">The sequence shown here is derived from an EMBL/GenBank/DDBJ whole genome shotgun (WGS) entry which is preliminary data.</text>
</comment>
<protein>
    <recommendedName>
        <fullName evidence="4">Cytochrome c oxidase subunit 2A</fullName>
    </recommendedName>
</protein>
<sequence length="60" mass="6508">MIETPVPEIPGGPPQDKRVDEIVQRGPGGALALAGIATAIVFALWFLFYFVIFLPRGIIQ</sequence>
<accession>A0ABW0JFG0</accession>
<evidence type="ECO:0000256" key="1">
    <source>
        <dbReference type="SAM" id="Phobius"/>
    </source>
</evidence>
<feature type="transmembrane region" description="Helical" evidence="1">
    <location>
        <begin position="30"/>
        <end position="54"/>
    </location>
</feature>
<keyword evidence="1" id="KW-0812">Transmembrane</keyword>
<dbReference type="RefSeq" id="WP_293040710.1">
    <property type="nucleotide sequence ID" value="NZ_JBHSMP010000043.1"/>
</dbReference>
<evidence type="ECO:0008006" key="4">
    <source>
        <dbReference type="Google" id="ProtNLM"/>
    </source>
</evidence>
<reference evidence="3" key="1">
    <citation type="journal article" date="2019" name="Int. J. Syst. Evol. Microbiol.">
        <title>The Global Catalogue of Microorganisms (GCM) 10K type strain sequencing project: providing services to taxonomists for standard genome sequencing and annotation.</title>
        <authorList>
            <consortium name="The Broad Institute Genomics Platform"/>
            <consortium name="The Broad Institute Genome Sequencing Center for Infectious Disease"/>
            <person name="Wu L."/>
            <person name="Ma J."/>
        </authorList>
    </citation>
    <scope>NUCLEOTIDE SEQUENCE [LARGE SCALE GENOMIC DNA]</scope>
    <source>
        <strain evidence="3">CCUG 56042</strain>
    </source>
</reference>
<proteinExistence type="predicted"/>
<keyword evidence="1" id="KW-0472">Membrane</keyword>
<gene>
    <name evidence="2" type="ORF">ACFPTO_24465</name>
</gene>
<name>A0ABW0JFG0_9BURK</name>
<dbReference type="EMBL" id="JBHSMP010000043">
    <property type="protein sequence ID" value="MFC5431922.1"/>
    <property type="molecule type" value="Genomic_DNA"/>
</dbReference>
<keyword evidence="1" id="KW-1133">Transmembrane helix</keyword>
<evidence type="ECO:0000313" key="2">
    <source>
        <dbReference type="EMBL" id="MFC5431922.1"/>
    </source>
</evidence>
<organism evidence="2 3">
    <name type="scientific">Paraburkholderia denitrificans</name>
    <dbReference type="NCBI Taxonomy" id="694025"/>
    <lineage>
        <taxon>Bacteria</taxon>
        <taxon>Pseudomonadati</taxon>
        <taxon>Pseudomonadota</taxon>
        <taxon>Betaproteobacteria</taxon>
        <taxon>Burkholderiales</taxon>
        <taxon>Burkholderiaceae</taxon>
        <taxon>Paraburkholderia</taxon>
    </lineage>
</organism>